<proteinExistence type="predicted"/>
<keyword evidence="4" id="KW-1185">Reference proteome</keyword>
<protein>
    <recommendedName>
        <fullName evidence="2">Helicase C-terminal domain-containing protein</fullName>
    </recommendedName>
</protein>
<dbReference type="InterPro" id="IPR049730">
    <property type="entry name" value="SNF2/RAD54-like_C"/>
</dbReference>
<gene>
    <name evidence="3" type="ORF">P378_05210</name>
</gene>
<dbReference type="AlphaFoldDB" id="A0A2C6MI76"/>
<dbReference type="GO" id="GO:0016787">
    <property type="term" value="F:hydrolase activity"/>
    <property type="evidence" value="ECO:0007669"/>
    <property type="project" value="UniProtKB-KW"/>
</dbReference>
<reference evidence="3 4" key="1">
    <citation type="submission" date="2013-09" db="EMBL/GenBank/DDBJ databases">
        <title>Biodegradation of hydrocarbons in the deep terrestrial subsurface : characterization of a microbial consortium composed of two Desulfotomaculum species originating from a deep geological formation.</title>
        <authorList>
            <person name="Aullo T."/>
            <person name="Berlendis S."/>
            <person name="Lascourreges J.-F."/>
            <person name="Dessort D."/>
            <person name="Saint-Laurent S."/>
            <person name="Schraauwers B."/>
            <person name="Mas J."/>
            <person name="Magot M."/>
            <person name="Ranchou-Peyruse A."/>
        </authorList>
    </citation>
    <scope>NUCLEOTIDE SEQUENCE [LARGE SCALE GENOMIC DNA]</scope>
    <source>
        <strain evidence="3 4">Bs107</strain>
    </source>
</reference>
<dbReference type="OrthoDB" id="9814088at2"/>
<dbReference type="InterPro" id="IPR001650">
    <property type="entry name" value="Helicase_C-like"/>
</dbReference>
<dbReference type="CDD" id="cd18793">
    <property type="entry name" value="SF2_C_SNF"/>
    <property type="match status" value="1"/>
</dbReference>
<comment type="caution">
    <text evidence="3">The sequence shown here is derived from an EMBL/GenBank/DDBJ whole genome shotgun (WGS) entry which is preliminary data.</text>
</comment>
<dbReference type="Proteomes" id="UP000222564">
    <property type="component" value="Unassembled WGS sequence"/>
</dbReference>
<dbReference type="InterPro" id="IPR027417">
    <property type="entry name" value="P-loop_NTPase"/>
</dbReference>
<dbReference type="PROSITE" id="PS51194">
    <property type="entry name" value="HELICASE_CTER"/>
    <property type="match status" value="1"/>
</dbReference>
<sequence length="287" mass="32739">MIDEVTGHMAKIYGGEQEGQRRYLLLREVMSLQQSLSSSPRALIVALENRSLKHPNERRELVPLIELAKSIKTPSKSQLLLQILDGIPNDQAIIFTLRRETAYYLETILKEKDKKVALYLGVGSGKSSRQKRDEVIREFRAARIQYIIATDAAAEGLNLQNCNILVNFDLHWNPMKIEQRIGRVHRFGQEREVTVFNLALEDTIDEYVINILFKKLRLFQEAIGGLEVVLGELKSGDEDLEELIMEIVLRSKNKVDIKKQLMELAKDAEKAAEKQILAKQFTKGVLG</sequence>
<dbReference type="SUPFAM" id="SSF52540">
    <property type="entry name" value="P-loop containing nucleoside triphosphate hydrolases"/>
    <property type="match status" value="1"/>
</dbReference>
<dbReference type="PANTHER" id="PTHR10799">
    <property type="entry name" value="SNF2/RAD54 HELICASE FAMILY"/>
    <property type="match status" value="1"/>
</dbReference>
<evidence type="ECO:0000256" key="1">
    <source>
        <dbReference type="ARBA" id="ARBA00022801"/>
    </source>
</evidence>
<dbReference type="Pfam" id="PF00271">
    <property type="entry name" value="Helicase_C"/>
    <property type="match status" value="1"/>
</dbReference>
<evidence type="ECO:0000313" key="4">
    <source>
        <dbReference type="Proteomes" id="UP000222564"/>
    </source>
</evidence>
<evidence type="ECO:0000259" key="2">
    <source>
        <dbReference type="PROSITE" id="PS51194"/>
    </source>
</evidence>
<accession>A0A2C6MI76</accession>
<dbReference type="SMART" id="SM00490">
    <property type="entry name" value="HELICc"/>
    <property type="match status" value="1"/>
</dbReference>
<dbReference type="Gene3D" id="3.40.50.300">
    <property type="entry name" value="P-loop containing nucleotide triphosphate hydrolases"/>
    <property type="match status" value="1"/>
</dbReference>
<organism evidence="3 4">
    <name type="scientific">Desulforamulus profundi</name>
    <dbReference type="NCBI Taxonomy" id="1383067"/>
    <lineage>
        <taxon>Bacteria</taxon>
        <taxon>Bacillati</taxon>
        <taxon>Bacillota</taxon>
        <taxon>Clostridia</taxon>
        <taxon>Eubacteriales</taxon>
        <taxon>Peptococcaceae</taxon>
        <taxon>Desulforamulus</taxon>
    </lineage>
</organism>
<dbReference type="RefSeq" id="WP_099082427.1">
    <property type="nucleotide sequence ID" value="NZ_AWQQ01000033.1"/>
</dbReference>
<keyword evidence="1" id="KW-0378">Hydrolase</keyword>
<feature type="domain" description="Helicase C-terminal" evidence="2">
    <location>
        <begin position="79"/>
        <end position="234"/>
    </location>
</feature>
<name>A0A2C6MI76_9FIRM</name>
<dbReference type="EMBL" id="AWQQ01000033">
    <property type="protein sequence ID" value="PHJ39146.1"/>
    <property type="molecule type" value="Genomic_DNA"/>
</dbReference>
<evidence type="ECO:0000313" key="3">
    <source>
        <dbReference type="EMBL" id="PHJ39146.1"/>
    </source>
</evidence>